<feature type="signal peptide" evidence="2">
    <location>
        <begin position="1"/>
        <end position="35"/>
    </location>
</feature>
<feature type="domain" description="Dockerin" evidence="3">
    <location>
        <begin position="136"/>
        <end position="205"/>
    </location>
</feature>
<dbReference type="CDD" id="cd14256">
    <property type="entry name" value="Dockerin_I"/>
    <property type="match status" value="1"/>
</dbReference>
<protein>
    <recommendedName>
        <fullName evidence="3">Dockerin domain-containing protein</fullName>
    </recommendedName>
</protein>
<dbReference type="InterPro" id="IPR002105">
    <property type="entry name" value="Dockerin_1_rpt"/>
</dbReference>
<dbReference type="GO" id="GO:0000272">
    <property type="term" value="P:polysaccharide catabolic process"/>
    <property type="evidence" value="ECO:0007669"/>
    <property type="project" value="InterPro"/>
</dbReference>
<dbReference type="Gene3D" id="1.10.1330.10">
    <property type="entry name" value="Dockerin domain"/>
    <property type="match status" value="1"/>
</dbReference>
<dbReference type="RefSeq" id="WP_150458284.1">
    <property type="nucleotide sequence ID" value="NZ_VYKK01000015.1"/>
</dbReference>
<proteinExistence type="predicted"/>
<dbReference type="Gene3D" id="2.60.40.2700">
    <property type="match status" value="1"/>
</dbReference>
<dbReference type="InterPro" id="IPR032812">
    <property type="entry name" value="SbsA_Ig"/>
</dbReference>
<name>A0A5J5G8D2_9BACL</name>
<reference evidence="4 5" key="1">
    <citation type="submission" date="2019-09" db="EMBL/GenBank/DDBJ databases">
        <title>Bacillus ochoae sp. nov., Paenibacillus whitsoniae sp. nov., Paenibacillus spiritus sp. nov. Isolated from the Mars Exploration Rover during spacecraft assembly.</title>
        <authorList>
            <person name="Seuylemezian A."/>
            <person name="Vaishampayan P."/>
        </authorList>
    </citation>
    <scope>NUCLEOTIDE SEQUENCE [LARGE SCALE GENOMIC DNA]</scope>
    <source>
        <strain evidence="4 5">MER_111</strain>
    </source>
</reference>
<evidence type="ECO:0000313" key="4">
    <source>
        <dbReference type="EMBL" id="KAA9003929.1"/>
    </source>
</evidence>
<dbReference type="Proteomes" id="UP000367750">
    <property type="component" value="Unassembled WGS sequence"/>
</dbReference>
<dbReference type="Pfam" id="PF13205">
    <property type="entry name" value="Big_5"/>
    <property type="match status" value="7"/>
</dbReference>
<keyword evidence="5" id="KW-1185">Reference proteome</keyword>
<evidence type="ECO:0000259" key="3">
    <source>
        <dbReference type="PROSITE" id="PS51766"/>
    </source>
</evidence>
<dbReference type="EMBL" id="VYKK01000015">
    <property type="protein sequence ID" value="KAA9003929.1"/>
    <property type="molecule type" value="Genomic_DNA"/>
</dbReference>
<sequence length="1386" mass="144131">MKDTNQRYKSPGFRVKLLLLCALVAAAPAGNTGFAAGSPASSILTPVRNVDIGWLSASGTAIQTGGTTIRVDLSEHRAWNFDSSRAWSAVSKSSSVTASVEGRELVLNILAAGKAEIELRAGKPGAEALVDTWMVDVSKTGDINGDGQITSADALYITKLVNSKTPLTPKEINLYDINRDGVVTLADSTALLTGYVGKSSSVAPTYIVNLLEVNDAPGIADGRLEGELKVTGTLTAQYRYYDAEEDAETAASYRWYRGRQADGSDKALIGNASGKSYRIGEADLGFYLFAEVTPRAAGGSAQGVPVTLASASFVPDTAPPELALAPSPSGALTKQQAGGELALEFNEPVKAGSGVIALYTVNHTLVKEYRADDAAHIGFSGSRVTLRNLDLQELTDYYITVESGALVDLAGNPFAGWTNANDWRLTTPDMNGPLVSSLLPLAHSKKVLPDSSLVLTFNEQVQAAAGGTVVLHRADGSVAQTLPADDASRVTVQGAVVTIKPDALGELETYYVTVAEGTFMDLAGNAAEGLTGSSDWDFTVADVTPPALTDWTPSNHAQQVLPGSDLVLTFSETVEAVSGKTITVYDMASQTAAAAIDADDAAKVTVQGNQVTVKNPGLSADKHYQVNISAGAFKDASGNGSAALDGSTDWSFAMVDTIPPQLASTLPVNGTAAAGVQEPLKMTFSEPVQTVAGKKIIVHLKDDDSAVFELDAADSSRVAVAGTAVTLTGLRLQEKADYYVTVEPGALTDKAGNAFAGLADNSGWHFSVPDLTAPTAASFSPVRGSAAAGRTAPLVLEFSEEVTAAVNKQIRIMRASDHTVVATYNANDPAAVQIADGVVTLANPGLADGTGYYVEVDSGAFKDEGGNVFAGLSGEGAWSFSTPDTIAPVLSGTLPAASATGVALSAALTATFNEPVQAQAGKKIIVRNLDTQDVAAEYAADDTANILVNGASVTIANPGLLELSRYGIEIEPGALTDTSGNPFAGLTEGAWSFATPDPRGFTAANTASEFSAVQMMHDGGAVLLLEITGDAFKDTLGSGDFELNNAPAGVTVMDAVYADGGSAYLMLNYDGTPFDGIVPNFSVTAKSGALQSGKPAQSPAMTVIGESGPKVVTLSPASGEAAADKRGALTVSFDKTITAGSGKNISIYRTSDDSLVQQIDAGDSSKVTVSGTAATIRPNVLADGTSYYVKMDAGAFVTDRGAGSSALDGKTGWTFTTAPAIPGPFFSEYLNAGDGRQALEIYSSVPNANYVGYKLVLYKYMKATNKVETTSIELNPHSWQNNMLYIMLDRNFYDAMDSTGITYFNEEFYGYDPAVFTLNALVITDASGKVIDVLGDPTATGQSPFMASGGTLVRKPGSYGGSSVFRLNQWNSYPAGTFVYLGNHTN</sequence>
<keyword evidence="1 2" id="KW-0732">Signal</keyword>
<accession>A0A5J5G8D2</accession>
<dbReference type="GO" id="GO:0004553">
    <property type="term" value="F:hydrolase activity, hydrolyzing O-glycosyl compounds"/>
    <property type="evidence" value="ECO:0007669"/>
    <property type="project" value="InterPro"/>
</dbReference>
<comment type="caution">
    <text evidence="4">The sequence shown here is derived from an EMBL/GenBank/DDBJ whole genome shotgun (WGS) entry which is preliminary data.</text>
</comment>
<dbReference type="OrthoDB" id="57539at2"/>
<evidence type="ECO:0000256" key="2">
    <source>
        <dbReference type="SAM" id="SignalP"/>
    </source>
</evidence>
<evidence type="ECO:0000256" key="1">
    <source>
        <dbReference type="ARBA" id="ARBA00022729"/>
    </source>
</evidence>
<organism evidence="4 5">
    <name type="scientific">Paenibacillus spiritus</name>
    <dbReference type="NCBI Taxonomy" id="2496557"/>
    <lineage>
        <taxon>Bacteria</taxon>
        <taxon>Bacillati</taxon>
        <taxon>Bacillota</taxon>
        <taxon>Bacilli</taxon>
        <taxon>Bacillales</taxon>
        <taxon>Paenibacillaceae</taxon>
        <taxon>Paenibacillus</taxon>
    </lineage>
</organism>
<dbReference type="Pfam" id="PF00404">
    <property type="entry name" value="Dockerin_1"/>
    <property type="match status" value="1"/>
</dbReference>
<gene>
    <name evidence="4" type="ORF">F4V43_10950</name>
</gene>
<evidence type="ECO:0000313" key="5">
    <source>
        <dbReference type="Proteomes" id="UP000367750"/>
    </source>
</evidence>
<dbReference type="InterPro" id="IPR016134">
    <property type="entry name" value="Dockerin_dom"/>
</dbReference>
<dbReference type="SUPFAM" id="SSF63446">
    <property type="entry name" value="Type I dockerin domain"/>
    <property type="match status" value="1"/>
</dbReference>
<dbReference type="InterPro" id="IPR036439">
    <property type="entry name" value="Dockerin_dom_sf"/>
</dbReference>
<feature type="chain" id="PRO_5023818928" description="Dockerin domain-containing protein" evidence="2">
    <location>
        <begin position="36"/>
        <end position="1386"/>
    </location>
</feature>
<dbReference type="PROSITE" id="PS51766">
    <property type="entry name" value="DOCKERIN"/>
    <property type="match status" value="1"/>
</dbReference>